<comment type="caution">
    <text evidence="17">The sequence shown here is derived from an EMBL/GenBank/DDBJ whole genome shotgun (WGS) entry which is preliminary data.</text>
</comment>
<protein>
    <recommendedName>
        <fullName evidence="8">E3 ubiquitin-protein ligase Topors</fullName>
        <ecNumber evidence="2">2.3.2.27</ecNumber>
    </recommendedName>
    <alternativeName>
        <fullName evidence="9">RING-type E3 ubiquitin transferase Topors</fullName>
    </alternativeName>
    <alternativeName>
        <fullName evidence="11">SUMO1-protein E3 ligase Topors</fullName>
    </alternativeName>
    <alternativeName>
        <fullName evidence="10">Topoisomerase I-binding RING finger protein</fullName>
    </alternativeName>
    <alternativeName>
        <fullName evidence="12">Topoisomerase I-binding arginine/serine-rich protein</fullName>
    </alternativeName>
    <alternativeName>
        <fullName evidence="13">Tumor suppressor p53-binding protein 3</fullName>
    </alternativeName>
</protein>
<keyword evidence="18" id="KW-1185">Reference proteome</keyword>
<evidence type="ECO:0000313" key="17">
    <source>
        <dbReference type="EMBL" id="KAH1169029.1"/>
    </source>
</evidence>
<dbReference type="GO" id="GO:0006513">
    <property type="term" value="P:protein monoubiquitination"/>
    <property type="evidence" value="ECO:0007669"/>
    <property type="project" value="TreeGrafter"/>
</dbReference>
<dbReference type="PROSITE" id="PS00518">
    <property type="entry name" value="ZF_RING_1"/>
    <property type="match status" value="1"/>
</dbReference>
<evidence type="ECO:0000256" key="12">
    <source>
        <dbReference type="ARBA" id="ARBA00079184"/>
    </source>
</evidence>
<dbReference type="InterPro" id="IPR001841">
    <property type="entry name" value="Znf_RING"/>
</dbReference>
<dbReference type="PROSITE" id="PS50089">
    <property type="entry name" value="ZF_RING_2"/>
    <property type="match status" value="1"/>
</dbReference>
<dbReference type="OrthoDB" id="21204at2759"/>
<dbReference type="PANTHER" id="PTHR46077:SF3">
    <property type="entry name" value="TOPOISOMERASE I BINDING, ARGININE_SERINE-RICH LIKE"/>
    <property type="match status" value="1"/>
</dbReference>
<evidence type="ECO:0000256" key="3">
    <source>
        <dbReference type="ARBA" id="ARBA00022679"/>
    </source>
</evidence>
<dbReference type="Pfam" id="PF13923">
    <property type="entry name" value="zf-C3HC4_2"/>
    <property type="match status" value="1"/>
</dbReference>
<evidence type="ECO:0000256" key="9">
    <source>
        <dbReference type="ARBA" id="ARBA00076856"/>
    </source>
</evidence>
<dbReference type="InterPro" id="IPR058746">
    <property type="entry name" value="Znf_RING-type_Topors"/>
</dbReference>
<feature type="domain" description="RING-type" evidence="16">
    <location>
        <begin position="37"/>
        <end position="76"/>
    </location>
</feature>
<dbReference type="SUPFAM" id="SSF57850">
    <property type="entry name" value="RING/U-box"/>
    <property type="match status" value="1"/>
</dbReference>
<evidence type="ECO:0000256" key="11">
    <source>
        <dbReference type="ARBA" id="ARBA00079040"/>
    </source>
</evidence>
<proteinExistence type="predicted"/>
<comment type="catalytic activity">
    <reaction evidence="1">
        <text>S-ubiquitinyl-[E2 ubiquitin-conjugating enzyme]-L-cysteine + [acceptor protein]-L-lysine = [E2 ubiquitin-conjugating enzyme]-L-cysteine + N(6)-ubiquitinyl-[acceptor protein]-L-lysine.</text>
        <dbReference type="EC" id="2.3.2.27"/>
    </reaction>
</comment>
<evidence type="ECO:0000259" key="16">
    <source>
        <dbReference type="PROSITE" id="PS50089"/>
    </source>
</evidence>
<keyword evidence="7" id="KW-0862">Zinc</keyword>
<dbReference type="AlphaFoldDB" id="A0A9D3WRL4"/>
<dbReference type="FunFam" id="3.30.40.10:FF:000136">
    <property type="entry name" value="E3 ubiquitin-protein ligase Topors"/>
    <property type="match status" value="1"/>
</dbReference>
<keyword evidence="6" id="KW-0833">Ubl conjugation pathway</keyword>
<evidence type="ECO:0000313" key="18">
    <source>
        <dbReference type="Proteomes" id="UP000827986"/>
    </source>
</evidence>
<feature type="region of interest" description="Disordered" evidence="15">
    <location>
        <begin position="306"/>
        <end position="338"/>
    </location>
</feature>
<dbReference type="InterPro" id="IPR017907">
    <property type="entry name" value="Znf_RING_CS"/>
</dbReference>
<keyword evidence="5 14" id="KW-0863">Zinc-finger</keyword>
<evidence type="ECO:0000256" key="6">
    <source>
        <dbReference type="ARBA" id="ARBA00022786"/>
    </source>
</evidence>
<dbReference type="EC" id="2.3.2.27" evidence="2"/>
<evidence type="ECO:0000256" key="13">
    <source>
        <dbReference type="ARBA" id="ARBA00082108"/>
    </source>
</evidence>
<feature type="compositionally biased region" description="Low complexity" evidence="15">
    <location>
        <begin position="527"/>
        <end position="538"/>
    </location>
</feature>
<evidence type="ECO:0000256" key="10">
    <source>
        <dbReference type="ARBA" id="ARBA00076940"/>
    </source>
</evidence>
<dbReference type="PANTHER" id="PTHR46077">
    <property type="entry name" value="E3 UBIQUITIN-PROTEIN LIGASE TOPORS"/>
    <property type="match status" value="1"/>
</dbReference>
<evidence type="ECO:0000256" key="1">
    <source>
        <dbReference type="ARBA" id="ARBA00000900"/>
    </source>
</evidence>
<feature type="compositionally biased region" description="Basic and acidic residues" evidence="15">
    <location>
        <begin position="411"/>
        <end position="430"/>
    </location>
</feature>
<dbReference type="CDD" id="cd16574">
    <property type="entry name" value="RING-HC_Topors"/>
    <property type="match status" value="1"/>
</dbReference>
<evidence type="ECO:0000256" key="15">
    <source>
        <dbReference type="SAM" id="MobiDB-lite"/>
    </source>
</evidence>
<dbReference type="InterPro" id="IPR058745">
    <property type="entry name" value="PWI_Topors"/>
</dbReference>
<dbReference type="EMBL" id="JAHDVG010000485">
    <property type="protein sequence ID" value="KAH1169029.1"/>
    <property type="molecule type" value="Genomic_DNA"/>
</dbReference>
<feature type="region of interest" description="Disordered" evidence="15">
    <location>
        <begin position="112"/>
        <end position="132"/>
    </location>
</feature>
<dbReference type="GO" id="GO:0000209">
    <property type="term" value="P:protein polyubiquitination"/>
    <property type="evidence" value="ECO:0007669"/>
    <property type="project" value="TreeGrafter"/>
</dbReference>
<sequence>MASSKEAFKSDGSFSSIAGTSSEDVPVAGEGSSDSRCPICLERIRNVSYLNPCFHGFCFVCIQEWSERKAECPLCKQHFHSFFHTIKADNDFEEYILPVENRSSAMFEVRSASAQRPESPPDHGILHDGFSGPPSRVRERAIDELMRQFAIRRPSHPGGISLGQIREQVTIKFRRALYQSGVWVRIVQAGGFYRDISAGFFHRNPSRLHRLVPWLKRELRVLCGTHVSLVNDIQHIILHNMTHYDLESQAFADILQPHLLYYTNHFLHEFINFARSPFNIKAYDWRANYDIPFLLHEEGYQFYSSLTTSEEEEDSQDDDDGESIATNDEDSWDDEIPGSTCSSLEQAVDDLVSTLGSSDGEFVRRDNVQRLFQMQTHFDEANNRSPSDNCILYSLAERKANTFDSFSNTAETKHDGEKEEEKMQPIRDPDSSNSHGAGCLTVSSDGQFDNQRNDTLPLPQQIQPEREVVHITEHVQSEAEEIDNSKQIEAKTEEPVIFELIRSKAEETVKRAQLLSPGEEIVNSGESPSSTDNLPSSSTKKRDSRCFPCIRRS</sequence>
<evidence type="ECO:0000256" key="8">
    <source>
        <dbReference type="ARBA" id="ARBA00071236"/>
    </source>
</evidence>
<evidence type="ECO:0000256" key="14">
    <source>
        <dbReference type="PROSITE-ProRule" id="PRU00175"/>
    </source>
</evidence>
<evidence type="ECO:0000256" key="7">
    <source>
        <dbReference type="ARBA" id="ARBA00022833"/>
    </source>
</evidence>
<name>A0A9D3WRL4_9SAUR</name>
<evidence type="ECO:0000256" key="4">
    <source>
        <dbReference type="ARBA" id="ARBA00022723"/>
    </source>
</evidence>
<dbReference type="Proteomes" id="UP000827986">
    <property type="component" value="Unassembled WGS sequence"/>
</dbReference>
<evidence type="ECO:0000256" key="5">
    <source>
        <dbReference type="ARBA" id="ARBA00022771"/>
    </source>
</evidence>
<dbReference type="GO" id="GO:0008630">
    <property type="term" value="P:intrinsic apoptotic signaling pathway in response to DNA damage"/>
    <property type="evidence" value="ECO:0007669"/>
    <property type="project" value="UniProtKB-ARBA"/>
</dbReference>
<accession>A0A9D3WRL4</accession>
<keyword evidence="3" id="KW-0808">Transferase</keyword>
<dbReference type="InterPro" id="IPR013083">
    <property type="entry name" value="Znf_RING/FYVE/PHD"/>
</dbReference>
<feature type="compositionally biased region" description="Acidic residues" evidence="15">
    <location>
        <begin position="309"/>
        <end position="336"/>
    </location>
</feature>
<organism evidence="17 18">
    <name type="scientific">Mauremys mutica</name>
    <name type="common">yellowpond turtle</name>
    <dbReference type="NCBI Taxonomy" id="74926"/>
    <lineage>
        <taxon>Eukaryota</taxon>
        <taxon>Metazoa</taxon>
        <taxon>Chordata</taxon>
        <taxon>Craniata</taxon>
        <taxon>Vertebrata</taxon>
        <taxon>Euteleostomi</taxon>
        <taxon>Archelosauria</taxon>
        <taxon>Testudinata</taxon>
        <taxon>Testudines</taxon>
        <taxon>Cryptodira</taxon>
        <taxon>Durocryptodira</taxon>
        <taxon>Testudinoidea</taxon>
        <taxon>Geoemydidae</taxon>
        <taxon>Geoemydinae</taxon>
        <taxon>Mauremys</taxon>
    </lineage>
</organism>
<dbReference type="GO" id="GO:0008270">
    <property type="term" value="F:zinc ion binding"/>
    <property type="evidence" value="ECO:0007669"/>
    <property type="project" value="UniProtKB-KW"/>
</dbReference>
<gene>
    <name evidence="17" type="ORF">KIL84_013619</name>
</gene>
<dbReference type="Pfam" id="PF26084">
    <property type="entry name" value="PWI_Topors"/>
    <property type="match status" value="1"/>
</dbReference>
<dbReference type="GO" id="GO:0032391">
    <property type="term" value="C:photoreceptor connecting cilium"/>
    <property type="evidence" value="ECO:0007669"/>
    <property type="project" value="UniProtKB-ARBA"/>
</dbReference>
<keyword evidence="4" id="KW-0479">Metal-binding</keyword>
<dbReference type="SMART" id="SM00184">
    <property type="entry name" value="RING"/>
    <property type="match status" value="1"/>
</dbReference>
<dbReference type="GO" id="GO:0061630">
    <property type="term" value="F:ubiquitin protein ligase activity"/>
    <property type="evidence" value="ECO:0007669"/>
    <property type="project" value="UniProtKB-EC"/>
</dbReference>
<evidence type="ECO:0000256" key="2">
    <source>
        <dbReference type="ARBA" id="ARBA00012483"/>
    </source>
</evidence>
<feature type="region of interest" description="Disordered" evidence="15">
    <location>
        <begin position="512"/>
        <end position="553"/>
    </location>
</feature>
<feature type="region of interest" description="Disordered" evidence="15">
    <location>
        <begin position="407"/>
        <end position="435"/>
    </location>
</feature>
<dbReference type="Gene3D" id="3.30.40.10">
    <property type="entry name" value="Zinc/RING finger domain, C3HC4 (zinc finger)"/>
    <property type="match status" value="1"/>
</dbReference>
<reference evidence="17" key="1">
    <citation type="submission" date="2021-09" db="EMBL/GenBank/DDBJ databases">
        <title>The genome of Mauremys mutica provides insights into the evolution of semi-aquatic lifestyle.</title>
        <authorList>
            <person name="Gong S."/>
            <person name="Gao Y."/>
        </authorList>
    </citation>
    <scope>NUCLEOTIDE SEQUENCE</scope>
    <source>
        <strain evidence="17">MM-2020</strain>
        <tissue evidence="17">Muscle</tissue>
    </source>
</reference>